<dbReference type="RefSeq" id="WP_073256794.1">
    <property type="nucleotide sequence ID" value="NZ_FRCS01000003.1"/>
</dbReference>
<organism evidence="1 2">
    <name type="scientific">Cryptosporangium aurantiacum</name>
    <dbReference type="NCBI Taxonomy" id="134849"/>
    <lineage>
        <taxon>Bacteria</taxon>
        <taxon>Bacillati</taxon>
        <taxon>Actinomycetota</taxon>
        <taxon>Actinomycetes</taxon>
        <taxon>Cryptosporangiales</taxon>
        <taxon>Cryptosporangiaceae</taxon>
        <taxon>Cryptosporangium</taxon>
    </lineage>
</organism>
<dbReference type="STRING" id="134849.SAMN05443668_103614"/>
<dbReference type="EMBL" id="FRCS01000003">
    <property type="protein sequence ID" value="SHN20005.1"/>
    <property type="molecule type" value="Genomic_DNA"/>
</dbReference>
<proteinExistence type="predicted"/>
<accession>A0A1M7PRW2</accession>
<gene>
    <name evidence="1" type="ORF">SAMN05443668_103614</name>
</gene>
<dbReference type="Proteomes" id="UP000184440">
    <property type="component" value="Unassembled WGS sequence"/>
</dbReference>
<dbReference type="AlphaFoldDB" id="A0A1M7PRW2"/>
<name>A0A1M7PRW2_9ACTN</name>
<dbReference type="OrthoDB" id="4308044at2"/>
<keyword evidence="2" id="KW-1185">Reference proteome</keyword>
<evidence type="ECO:0000313" key="2">
    <source>
        <dbReference type="Proteomes" id="UP000184440"/>
    </source>
</evidence>
<protein>
    <submittedName>
        <fullName evidence="1">Uncharacterized protein</fullName>
    </submittedName>
</protein>
<evidence type="ECO:0000313" key="1">
    <source>
        <dbReference type="EMBL" id="SHN20005.1"/>
    </source>
</evidence>
<sequence>MLDSVTEESLARELGWYVIDSICPEEKDWFAELSDSYFADPRSALSPRRSTEDLAFGGADFDTWTPAALAVGAYVANLLGTLTTDSLREQLRAPVGDLVRRMFRRRTRPEDAVVLSPAQITTVHDAALRHGQSVGLSHPQATTVADAIVGELYQSG</sequence>
<reference evidence="1 2" key="1">
    <citation type="submission" date="2016-11" db="EMBL/GenBank/DDBJ databases">
        <authorList>
            <person name="Jaros S."/>
            <person name="Januszkiewicz K."/>
            <person name="Wedrychowicz H."/>
        </authorList>
    </citation>
    <scope>NUCLEOTIDE SEQUENCE [LARGE SCALE GENOMIC DNA]</scope>
    <source>
        <strain evidence="1 2">DSM 46144</strain>
    </source>
</reference>